<feature type="region of interest" description="Disordered" evidence="1">
    <location>
        <begin position="63"/>
        <end position="82"/>
    </location>
</feature>
<dbReference type="EMBL" id="PYBW01000068">
    <property type="protein sequence ID" value="PYC77330.1"/>
    <property type="molecule type" value="Genomic_DNA"/>
</dbReference>
<evidence type="ECO:0000256" key="1">
    <source>
        <dbReference type="SAM" id="MobiDB-lite"/>
    </source>
</evidence>
<reference evidence="2 3" key="1">
    <citation type="submission" date="2018-03" db="EMBL/GenBank/DDBJ databases">
        <title>Bioinformatic expansion and discovery of thiopeptide antibiotics.</title>
        <authorList>
            <person name="Schwalen C.J."/>
            <person name="Hudson G.A."/>
            <person name="Mitchell D.A."/>
        </authorList>
    </citation>
    <scope>NUCLEOTIDE SEQUENCE [LARGE SCALE GENOMIC DNA]</scope>
    <source>
        <strain evidence="2 3">ATCC 21389</strain>
    </source>
</reference>
<feature type="compositionally biased region" description="Acidic residues" evidence="1">
    <location>
        <begin position="24"/>
        <end position="40"/>
    </location>
</feature>
<accession>A0A2V4NDS8</accession>
<feature type="compositionally biased region" description="Basic and acidic residues" evidence="1">
    <location>
        <begin position="1"/>
        <end position="23"/>
    </location>
</feature>
<dbReference type="RefSeq" id="WP_110671055.1">
    <property type="nucleotide sequence ID" value="NZ_PYBW01000068.1"/>
</dbReference>
<evidence type="ECO:0000313" key="2">
    <source>
        <dbReference type="EMBL" id="PYC77330.1"/>
    </source>
</evidence>
<dbReference type="Proteomes" id="UP000248039">
    <property type="component" value="Unassembled WGS sequence"/>
</dbReference>
<comment type="caution">
    <text evidence="2">The sequence shown here is derived from an EMBL/GenBank/DDBJ whole genome shotgun (WGS) entry which is preliminary data.</text>
</comment>
<gene>
    <name evidence="2" type="ORF">C7C46_18975</name>
</gene>
<dbReference type="AlphaFoldDB" id="A0A2V4NDS8"/>
<keyword evidence="3" id="KW-1185">Reference proteome</keyword>
<proteinExistence type="predicted"/>
<evidence type="ECO:0000313" key="3">
    <source>
        <dbReference type="Proteomes" id="UP000248039"/>
    </source>
</evidence>
<sequence>MSAPERDAYMPAHRQCEPAREPSEEQAEPEADGPELEPAESETMRLLRERTRELNEMRRSNRLRGSVFTGPPTRWNWVPGSS</sequence>
<organism evidence="2 3">
    <name type="scientific">Streptomyces tateyamensis</name>
    <dbReference type="NCBI Taxonomy" id="565073"/>
    <lineage>
        <taxon>Bacteria</taxon>
        <taxon>Bacillati</taxon>
        <taxon>Actinomycetota</taxon>
        <taxon>Actinomycetes</taxon>
        <taxon>Kitasatosporales</taxon>
        <taxon>Streptomycetaceae</taxon>
        <taxon>Streptomyces</taxon>
    </lineage>
</organism>
<feature type="region of interest" description="Disordered" evidence="1">
    <location>
        <begin position="1"/>
        <end position="43"/>
    </location>
</feature>
<protein>
    <submittedName>
        <fullName evidence="2">Uncharacterized protein</fullName>
    </submittedName>
</protein>
<name>A0A2V4NDS8_9ACTN</name>